<dbReference type="InterPro" id="IPR036412">
    <property type="entry name" value="HAD-like_sf"/>
</dbReference>
<dbReference type="PANTHER" id="PTHR10000:SF25">
    <property type="entry name" value="PHOSPHATASE YKRA-RELATED"/>
    <property type="match status" value="1"/>
</dbReference>
<dbReference type="PROSITE" id="PS01229">
    <property type="entry name" value="COF_2"/>
    <property type="match status" value="1"/>
</dbReference>
<evidence type="ECO:0000313" key="2">
    <source>
        <dbReference type="Proteomes" id="UP001300604"/>
    </source>
</evidence>
<gene>
    <name evidence="1" type="ORF">PXC00_10340</name>
</gene>
<dbReference type="PANTHER" id="PTHR10000">
    <property type="entry name" value="PHOSPHOSERINE PHOSPHATASE"/>
    <property type="match status" value="1"/>
</dbReference>
<dbReference type="RefSeq" id="WP_275845441.1">
    <property type="nucleotide sequence ID" value="NZ_CP135996.1"/>
</dbReference>
<dbReference type="InterPro" id="IPR023214">
    <property type="entry name" value="HAD_sf"/>
</dbReference>
<name>A0AA97H0J6_9FIRM</name>
<dbReference type="Gene3D" id="3.30.1240.10">
    <property type="match status" value="1"/>
</dbReference>
<dbReference type="AlphaFoldDB" id="A0AA97H0J6"/>
<reference evidence="1" key="1">
    <citation type="submission" date="2023-09" db="EMBL/GenBank/DDBJ databases">
        <authorList>
            <person name="Zeng C."/>
        </authorList>
    </citation>
    <scope>NUCLEOTIDE SEQUENCE</scope>
    <source>
        <strain evidence="1">ZCY20-5</strain>
    </source>
</reference>
<dbReference type="SFLD" id="SFLDG01140">
    <property type="entry name" value="C2.B:_Phosphomannomutase_and_P"/>
    <property type="match status" value="1"/>
</dbReference>
<proteinExistence type="predicted"/>
<dbReference type="Pfam" id="PF08282">
    <property type="entry name" value="Hydrolase_3"/>
    <property type="match status" value="1"/>
</dbReference>
<dbReference type="GO" id="GO:0016791">
    <property type="term" value="F:phosphatase activity"/>
    <property type="evidence" value="ECO:0007669"/>
    <property type="project" value="TreeGrafter"/>
</dbReference>
<organism evidence="1 2">
    <name type="scientific">Caproicibacterium argilliputei</name>
    <dbReference type="NCBI Taxonomy" id="3030016"/>
    <lineage>
        <taxon>Bacteria</taxon>
        <taxon>Bacillati</taxon>
        <taxon>Bacillota</taxon>
        <taxon>Clostridia</taxon>
        <taxon>Eubacteriales</taxon>
        <taxon>Oscillospiraceae</taxon>
        <taxon>Caproicibacterium</taxon>
    </lineage>
</organism>
<dbReference type="EMBL" id="CP135996">
    <property type="protein sequence ID" value="WOC31606.1"/>
    <property type="molecule type" value="Genomic_DNA"/>
</dbReference>
<dbReference type="KEGG" id="carl:PXC00_10340"/>
<keyword evidence="1" id="KW-0378">Hydrolase</keyword>
<dbReference type="SUPFAM" id="SSF56784">
    <property type="entry name" value="HAD-like"/>
    <property type="match status" value="1"/>
</dbReference>
<accession>A0AA97H0J6</accession>
<reference evidence="1" key="2">
    <citation type="submission" date="2024-06" db="EMBL/GenBank/DDBJ databases">
        <title>Caproicibacterium argilliputei sp. nov, a novel caproic acid producing anaerobic bacterium isolated from pit mud.</title>
        <authorList>
            <person name="Xia S."/>
        </authorList>
    </citation>
    <scope>NUCLEOTIDE SEQUENCE</scope>
    <source>
        <strain evidence="1">ZCY20-5</strain>
    </source>
</reference>
<sequence>MKKLLCFDYDMTLLDHATGQIPASTQEAVRLLRPTWKIVLATGRDMEQPESTYGMETVQPDAVVQMNGAKVCAEGKVLYEYFLPQELMQRIFAFALQKDLCVSCLLDNVYYTTKPQPLRDFVYTCVRQTPITVRPAQEAFGRQVRALALVGNTADARLLEAAFPEIKVPLFAQKRGADIIPRALSKAEGMRRVLAYYGSDFSQVVFFGDSGNDLELIAEAKLGIAMGNAIPQLKEAADYVTDAVGKNGIWNALVHFHFLQGEKR</sequence>
<dbReference type="GO" id="GO:0005829">
    <property type="term" value="C:cytosol"/>
    <property type="evidence" value="ECO:0007669"/>
    <property type="project" value="TreeGrafter"/>
</dbReference>
<dbReference type="GO" id="GO:0000287">
    <property type="term" value="F:magnesium ion binding"/>
    <property type="evidence" value="ECO:0007669"/>
    <property type="project" value="TreeGrafter"/>
</dbReference>
<dbReference type="SFLD" id="SFLDS00003">
    <property type="entry name" value="Haloacid_Dehalogenase"/>
    <property type="match status" value="1"/>
</dbReference>
<keyword evidence="2" id="KW-1185">Reference proteome</keyword>
<dbReference type="Gene3D" id="3.40.50.1000">
    <property type="entry name" value="HAD superfamily/HAD-like"/>
    <property type="match status" value="1"/>
</dbReference>
<evidence type="ECO:0000313" key="1">
    <source>
        <dbReference type="EMBL" id="WOC31606.1"/>
    </source>
</evidence>
<dbReference type="InterPro" id="IPR006379">
    <property type="entry name" value="HAD-SF_hydro_IIB"/>
</dbReference>
<dbReference type="NCBIfam" id="TIGR01484">
    <property type="entry name" value="HAD-SF-IIB"/>
    <property type="match status" value="1"/>
</dbReference>
<protein>
    <submittedName>
        <fullName evidence="1">HAD-IIB family hydrolase</fullName>
    </submittedName>
</protein>
<dbReference type="Proteomes" id="UP001300604">
    <property type="component" value="Chromosome"/>
</dbReference>